<protein>
    <submittedName>
        <fullName evidence="8">Transporter</fullName>
    </submittedName>
</protein>
<evidence type="ECO:0000256" key="4">
    <source>
        <dbReference type="ARBA" id="ARBA00022452"/>
    </source>
</evidence>
<comment type="similarity">
    <text evidence="2">Belongs to the outer membrane factor (OMF) (TC 1.B.17) family.</text>
</comment>
<dbReference type="SUPFAM" id="SSF56954">
    <property type="entry name" value="Outer membrane efflux proteins (OEP)"/>
    <property type="match status" value="1"/>
</dbReference>
<dbReference type="InterPro" id="IPR010130">
    <property type="entry name" value="T1SS_OMP_TolC"/>
</dbReference>
<dbReference type="EMBL" id="QNTQ01000001">
    <property type="protein sequence ID" value="RBI87729.1"/>
    <property type="molecule type" value="Genomic_DNA"/>
</dbReference>
<accession>A0A365UDW5</accession>
<dbReference type="PANTHER" id="PTHR30026">
    <property type="entry name" value="OUTER MEMBRANE PROTEIN TOLC"/>
    <property type="match status" value="1"/>
</dbReference>
<evidence type="ECO:0000256" key="3">
    <source>
        <dbReference type="ARBA" id="ARBA00022448"/>
    </source>
</evidence>
<dbReference type="OrthoDB" id="9789368at2"/>
<reference evidence="8 9" key="1">
    <citation type="submission" date="2018-07" db="EMBL/GenBank/DDBJ databases">
        <title>Rhodosalinus sp. strain E84T genomic sequence and assembly.</title>
        <authorList>
            <person name="Liu Z.-W."/>
            <person name="Lu D.-C."/>
        </authorList>
    </citation>
    <scope>NUCLEOTIDE SEQUENCE [LARGE SCALE GENOMIC DNA]</scope>
    <source>
        <strain evidence="8 9">E84</strain>
    </source>
</reference>
<dbReference type="InterPro" id="IPR003423">
    <property type="entry name" value="OMP_efflux"/>
</dbReference>
<keyword evidence="6" id="KW-0472">Membrane</keyword>
<comment type="subcellular location">
    <subcellularLocation>
        <location evidence="1">Cell outer membrane</location>
    </subcellularLocation>
</comment>
<dbReference type="NCBIfam" id="TIGR01844">
    <property type="entry name" value="type_I_sec_TolC"/>
    <property type="match status" value="1"/>
</dbReference>
<dbReference type="Pfam" id="PF02321">
    <property type="entry name" value="OEP"/>
    <property type="match status" value="2"/>
</dbReference>
<dbReference type="Gene3D" id="1.20.1600.10">
    <property type="entry name" value="Outer membrane efflux proteins (OEP)"/>
    <property type="match status" value="1"/>
</dbReference>
<evidence type="ECO:0000313" key="8">
    <source>
        <dbReference type="EMBL" id="RBI87729.1"/>
    </source>
</evidence>
<dbReference type="Proteomes" id="UP000253370">
    <property type="component" value="Unassembled WGS sequence"/>
</dbReference>
<evidence type="ECO:0000256" key="1">
    <source>
        <dbReference type="ARBA" id="ARBA00004442"/>
    </source>
</evidence>
<evidence type="ECO:0000256" key="6">
    <source>
        <dbReference type="ARBA" id="ARBA00023136"/>
    </source>
</evidence>
<keyword evidence="9" id="KW-1185">Reference proteome</keyword>
<organism evidence="8 9">
    <name type="scientific">Rhodosalinus halophilus</name>
    <dbReference type="NCBI Taxonomy" id="2259333"/>
    <lineage>
        <taxon>Bacteria</taxon>
        <taxon>Pseudomonadati</taxon>
        <taxon>Pseudomonadota</taxon>
        <taxon>Alphaproteobacteria</taxon>
        <taxon>Rhodobacterales</taxon>
        <taxon>Paracoccaceae</taxon>
        <taxon>Rhodosalinus</taxon>
    </lineage>
</organism>
<evidence type="ECO:0000256" key="7">
    <source>
        <dbReference type="ARBA" id="ARBA00023237"/>
    </source>
</evidence>
<proteinExistence type="inferred from homology"/>
<keyword evidence="3" id="KW-0813">Transport</keyword>
<dbReference type="GO" id="GO:0009279">
    <property type="term" value="C:cell outer membrane"/>
    <property type="evidence" value="ECO:0007669"/>
    <property type="project" value="UniProtKB-SubCell"/>
</dbReference>
<dbReference type="GO" id="GO:0015288">
    <property type="term" value="F:porin activity"/>
    <property type="evidence" value="ECO:0007669"/>
    <property type="project" value="TreeGrafter"/>
</dbReference>
<dbReference type="GO" id="GO:1990281">
    <property type="term" value="C:efflux pump complex"/>
    <property type="evidence" value="ECO:0007669"/>
    <property type="project" value="TreeGrafter"/>
</dbReference>
<dbReference type="AlphaFoldDB" id="A0A365UDW5"/>
<evidence type="ECO:0000256" key="5">
    <source>
        <dbReference type="ARBA" id="ARBA00022692"/>
    </source>
</evidence>
<dbReference type="InterPro" id="IPR051906">
    <property type="entry name" value="TolC-like"/>
</dbReference>
<comment type="caution">
    <text evidence="8">The sequence shown here is derived from an EMBL/GenBank/DDBJ whole genome shotgun (WGS) entry which is preliminary data.</text>
</comment>
<evidence type="ECO:0000256" key="2">
    <source>
        <dbReference type="ARBA" id="ARBA00007613"/>
    </source>
</evidence>
<keyword evidence="5" id="KW-0812">Transmembrane</keyword>
<dbReference type="GO" id="GO:0015562">
    <property type="term" value="F:efflux transmembrane transporter activity"/>
    <property type="evidence" value="ECO:0007669"/>
    <property type="project" value="InterPro"/>
</dbReference>
<evidence type="ECO:0000313" key="9">
    <source>
        <dbReference type="Proteomes" id="UP000253370"/>
    </source>
</evidence>
<keyword evidence="4" id="KW-1134">Transmembrane beta strand</keyword>
<name>A0A365UDW5_9RHOB</name>
<sequence length="466" mass="50268">MAGLLIAAAGAAATIAPERAAAQTLGDTLARAYANSGLLEQNRALLRAADEDVAQAVAALRPVISWSTQVTRQFGERRSAQTFNQVQSFASTDLSVGVDLEWLLYDFGRSQLQVDAAKETVLATRERLVAIEQQVLLRAVRAFMAVRRESENVALRENNVRLITRELRAAEDRFEVGEVTRTDVSLAEARLAGARANLALAQGNLAQAQEEFRAAVGTRPGALAEPGPVPQTVSSVEQARRMAMRNHPEMREAQRQVTAAELRVAVARAAMKPSVTLGGRLSVNEDLENRDYTHSGQVSLGVGGPIYRGGQLSALLRQAQANRDAARANLLVVSDRLAQQAGDAWAQLQVARAAREASLRQIRAAEVAFEGVREEARLGARTTLDVLNAEQELLDARATLISASADEYIAAYSLLSAIGLMTADHLDLSVPRYDPSEYYNLVKSAPAVNSAQGRALDRVLESIGQD</sequence>
<keyword evidence="7" id="KW-0998">Cell outer membrane</keyword>
<dbReference type="PANTHER" id="PTHR30026:SF22">
    <property type="entry name" value="OUTER MEMBRANE EFFLUX PROTEIN"/>
    <property type="match status" value="1"/>
</dbReference>
<gene>
    <name evidence="8" type="ORF">DRV85_00150</name>
</gene>